<evidence type="ECO:0000256" key="8">
    <source>
        <dbReference type="SAM" id="Coils"/>
    </source>
</evidence>
<sequence length="666" mass="75853">MAISQMKKLSIILEQDILDQFLQFLQQRQVVEVRNVCQLDEWQEAFQERTSTCPKIWQFADKSEEDLEEDHTLVYFRRQEEEIKDVIKALTGVIPAKSKLATLKKQKPSIQFEDLEDLKRQKEVKELLCYYQEKIQRLKMINHALEGLDVELEDLRKWVQLKILPRDLADLNVLAGQIGTIPSTADDSFYRQLLANPHIVLEKVFQTELEYGVLLFWDKQQTVALEDYHFKALDYPYQFLPAELLLEKEKAIKAYKAEKEQLVLELSNSADQMEELYIQLDYCSTLNLRQSAKQLLARSCYLVAIEAWIEADQVRGLEMAAQDQFGCSVYIQATDVEQAEWDEVPIKLRNHTIIEPFELVTEMYALPKYYEKDPTPLLAPFYFTFFGMMVADLGYGLLLGLVASLALNLGNLDVKKRRFLKFFRTLGVAVALWGLIYGSFFGFALPIHLLSTTRDVMSILILSVIFGFVTVIVGLLLNGLQQVKMRDYAQAYSSGFAWCLILVGLFLMAIGLLIPWLGFLITTGKWLAIVNAIGIVLVAVLKSKNFAGLGVGLYQLYNISSYIGDLVSFTRLMALGLSGASIGSAFNLIVSIFPPLGRFTIGIVIFVFLHAINIFLSLLSGYVHGARLMFVEFFGKFYQGGGRAFNPLKVTNQYVVINKESQMEEE</sequence>
<keyword evidence="8" id="KW-0175">Coiled coil</keyword>
<evidence type="ECO:0000256" key="5">
    <source>
        <dbReference type="ARBA" id="ARBA00022989"/>
    </source>
</evidence>
<feature type="transmembrane region" description="Helical" evidence="9">
    <location>
        <begin position="523"/>
        <end position="541"/>
    </location>
</feature>
<accession>A0A4V0H0D7</accession>
<dbReference type="GO" id="GO:0051117">
    <property type="term" value="F:ATPase binding"/>
    <property type="evidence" value="ECO:0007669"/>
    <property type="project" value="TreeGrafter"/>
</dbReference>
<keyword evidence="5 9" id="KW-1133">Transmembrane helix</keyword>
<dbReference type="GO" id="GO:0033179">
    <property type="term" value="C:proton-transporting V-type ATPase, V0 domain"/>
    <property type="evidence" value="ECO:0007669"/>
    <property type="project" value="InterPro"/>
</dbReference>
<dbReference type="GO" id="GO:0046961">
    <property type="term" value="F:proton-transporting ATPase activity, rotational mechanism"/>
    <property type="evidence" value="ECO:0007669"/>
    <property type="project" value="InterPro"/>
</dbReference>
<dbReference type="GO" id="GO:0016787">
    <property type="term" value="F:hydrolase activity"/>
    <property type="evidence" value="ECO:0007669"/>
    <property type="project" value="UniProtKB-KW"/>
</dbReference>
<keyword evidence="10" id="KW-0378">Hydrolase</keyword>
<feature type="transmembrane region" description="Helical" evidence="9">
    <location>
        <begin position="572"/>
        <end position="593"/>
    </location>
</feature>
<dbReference type="AlphaFoldDB" id="A0A4V0H0D7"/>
<evidence type="ECO:0000256" key="2">
    <source>
        <dbReference type="ARBA" id="ARBA00009904"/>
    </source>
</evidence>
<keyword evidence="3" id="KW-0813">Transport</keyword>
<dbReference type="GO" id="GO:0007035">
    <property type="term" value="P:vacuolar acidification"/>
    <property type="evidence" value="ECO:0007669"/>
    <property type="project" value="TreeGrafter"/>
</dbReference>
<dbReference type="EC" id="3.6.3.14" evidence="10"/>
<organism evidence="10 11">
    <name type="scientific">Streptococcus porcinus</name>
    <dbReference type="NCBI Taxonomy" id="1340"/>
    <lineage>
        <taxon>Bacteria</taxon>
        <taxon>Bacillati</taxon>
        <taxon>Bacillota</taxon>
        <taxon>Bacilli</taxon>
        <taxon>Lactobacillales</taxon>
        <taxon>Streptococcaceae</taxon>
        <taxon>Streptococcus</taxon>
    </lineage>
</organism>
<gene>
    <name evidence="10" type="primary">ntpI</name>
    <name evidence="10" type="ORF">NCTC10924_00192</name>
</gene>
<dbReference type="PANTHER" id="PTHR11629">
    <property type="entry name" value="VACUOLAR PROTON ATPASES"/>
    <property type="match status" value="1"/>
</dbReference>
<feature type="transmembrane region" description="Helical" evidence="9">
    <location>
        <begin position="422"/>
        <end position="444"/>
    </location>
</feature>
<dbReference type="Proteomes" id="UP000306241">
    <property type="component" value="Chromosome"/>
</dbReference>
<evidence type="ECO:0000256" key="6">
    <source>
        <dbReference type="ARBA" id="ARBA00023065"/>
    </source>
</evidence>
<dbReference type="EMBL" id="LR594052">
    <property type="protein sequence ID" value="VTT41517.1"/>
    <property type="molecule type" value="Genomic_DNA"/>
</dbReference>
<comment type="subcellular location">
    <subcellularLocation>
        <location evidence="1">Membrane</location>
        <topology evidence="1">Multi-pass membrane protein</topology>
    </subcellularLocation>
</comment>
<evidence type="ECO:0000256" key="1">
    <source>
        <dbReference type="ARBA" id="ARBA00004141"/>
    </source>
</evidence>
<evidence type="ECO:0000313" key="10">
    <source>
        <dbReference type="EMBL" id="VTT41517.1"/>
    </source>
</evidence>
<feature type="coiled-coil region" evidence="8">
    <location>
        <begin position="245"/>
        <end position="276"/>
    </location>
</feature>
<keyword evidence="6" id="KW-0406">Ion transport</keyword>
<feature type="transmembrane region" description="Helical" evidence="9">
    <location>
        <begin position="497"/>
        <end position="517"/>
    </location>
</feature>
<evidence type="ECO:0000256" key="9">
    <source>
        <dbReference type="SAM" id="Phobius"/>
    </source>
</evidence>
<feature type="transmembrane region" description="Helical" evidence="9">
    <location>
        <begin position="381"/>
        <end position="410"/>
    </location>
</feature>
<dbReference type="OrthoDB" id="9803814at2"/>
<feature type="transmembrane region" description="Helical" evidence="9">
    <location>
        <begin position="599"/>
        <end position="619"/>
    </location>
</feature>
<evidence type="ECO:0000256" key="7">
    <source>
        <dbReference type="ARBA" id="ARBA00023136"/>
    </source>
</evidence>
<evidence type="ECO:0000313" key="11">
    <source>
        <dbReference type="Proteomes" id="UP000306241"/>
    </source>
</evidence>
<keyword evidence="4 9" id="KW-0812">Transmembrane</keyword>
<reference evidence="10 11" key="1">
    <citation type="submission" date="2019-05" db="EMBL/GenBank/DDBJ databases">
        <authorList>
            <consortium name="Pathogen Informatics"/>
        </authorList>
    </citation>
    <scope>NUCLEOTIDE SEQUENCE [LARGE SCALE GENOMIC DNA]</scope>
    <source>
        <strain evidence="10 11">NCTC10924</strain>
    </source>
</reference>
<evidence type="ECO:0000256" key="3">
    <source>
        <dbReference type="ARBA" id="ARBA00022448"/>
    </source>
</evidence>
<dbReference type="PANTHER" id="PTHR11629:SF63">
    <property type="entry name" value="V-TYPE PROTON ATPASE SUBUNIT A"/>
    <property type="match status" value="1"/>
</dbReference>
<proteinExistence type="inferred from homology"/>
<evidence type="ECO:0000256" key="4">
    <source>
        <dbReference type="ARBA" id="ARBA00022692"/>
    </source>
</evidence>
<name>A0A4V0H0D7_STRPO</name>
<dbReference type="RefSeq" id="WP_093959162.1">
    <property type="nucleotide sequence ID" value="NZ_CP070237.1"/>
</dbReference>
<keyword evidence="7 9" id="KW-0472">Membrane</keyword>
<protein>
    <submittedName>
        <fullName evidence="10">V-type H+-transporting ATPase subunit I</fullName>
        <ecNumber evidence="10">3.6.3.14</ecNumber>
    </submittedName>
</protein>
<dbReference type="GO" id="GO:0016471">
    <property type="term" value="C:vacuolar proton-transporting V-type ATPase complex"/>
    <property type="evidence" value="ECO:0007669"/>
    <property type="project" value="TreeGrafter"/>
</dbReference>
<feature type="transmembrane region" description="Helical" evidence="9">
    <location>
        <begin position="456"/>
        <end position="477"/>
    </location>
</feature>
<dbReference type="InterPro" id="IPR002490">
    <property type="entry name" value="V-ATPase_116kDa_su"/>
</dbReference>
<comment type="similarity">
    <text evidence="2">Belongs to the V-ATPase 116 kDa subunit family.</text>
</comment>